<dbReference type="EMBL" id="GIKN01007591">
    <property type="protein sequence ID" value="NIE49864.1"/>
    <property type="molecule type" value="Transcribed_RNA"/>
</dbReference>
<dbReference type="AlphaFoldDB" id="A0A6G5AG16"/>
<accession>A0A6G5AG16</accession>
<evidence type="ECO:0000313" key="1">
    <source>
        <dbReference type="EMBL" id="NIE49864.1"/>
    </source>
</evidence>
<proteinExistence type="predicted"/>
<organism evidence="1">
    <name type="scientific">Rhipicephalus microplus</name>
    <name type="common">Cattle tick</name>
    <name type="synonym">Boophilus microplus</name>
    <dbReference type="NCBI Taxonomy" id="6941"/>
    <lineage>
        <taxon>Eukaryota</taxon>
        <taxon>Metazoa</taxon>
        <taxon>Ecdysozoa</taxon>
        <taxon>Arthropoda</taxon>
        <taxon>Chelicerata</taxon>
        <taxon>Arachnida</taxon>
        <taxon>Acari</taxon>
        <taxon>Parasitiformes</taxon>
        <taxon>Ixodida</taxon>
        <taxon>Ixodoidea</taxon>
        <taxon>Ixodidae</taxon>
        <taxon>Rhipicephalinae</taxon>
        <taxon>Rhipicephalus</taxon>
        <taxon>Boophilus</taxon>
    </lineage>
</organism>
<name>A0A6G5AG16_RHIMP</name>
<reference evidence="1" key="1">
    <citation type="submission" date="2020-03" db="EMBL/GenBank/DDBJ databases">
        <title>A transcriptome and proteome of the tick Rhipicephalus microplus shaped by the genetic composition of its hosts and developmental stage.</title>
        <authorList>
            <person name="Garcia G.R."/>
            <person name="Ribeiro J.M.C."/>
            <person name="Maruyama S.R."/>
            <person name="Gardinasse L.G."/>
            <person name="Nelson K."/>
            <person name="Ferreira B.R."/>
            <person name="Andrade T.G."/>
            <person name="Santos I.K.F.M."/>
        </authorList>
    </citation>
    <scope>NUCLEOTIDE SEQUENCE</scope>
    <source>
        <strain evidence="1">NSGR</strain>
        <tissue evidence="1">Salivary glands</tissue>
    </source>
</reference>
<sequence>MRVVQHEIAWASLHLSFLRQHFTRCDQDAAITSLRHKCIFSHFSNVGYCADSGKPPRRLVMTWRRKCKPSYHGQVEAMLYGLSMVPFACWDHTRSAKGTSLDCTERRLLHEKVSDGVITVLNAWNGFSCGKSSGLRRKTSFEEELLLHCCAH</sequence>
<protein>
    <submittedName>
        <fullName evidence="1">Uncharacterized protein</fullName>
    </submittedName>
</protein>